<evidence type="ECO:0000313" key="3">
    <source>
        <dbReference type="Proteomes" id="UP000246464"/>
    </source>
</evidence>
<dbReference type="AlphaFoldDB" id="A0A2U9CGW6"/>
<dbReference type="SUPFAM" id="SSF56436">
    <property type="entry name" value="C-type lectin-like"/>
    <property type="match status" value="1"/>
</dbReference>
<keyword evidence="3" id="KW-1185">Reference proteome</keyword>
<dbReference type="InterPro" id="IPR016187">
    <property type="entry name" value="CTDL_fold"/>
</dbReference>
<dbReference type="PROSITE" id="PS50041">
    <property type="entry name" value="C_TYPE_LECTIN_2"/>
    <property type="match status" value="1"/>
</dbReference>
<dbReference type="PANTHER" id="PTHR46534">
    <property type="entry name" value="IGGFC_BINDING DOMAIN-CONTAINING PROTEIN"/>
    <property type="match status" value="1"/>
</dbReference>
<dbReference type="SMART" id="SM00034">
    <property type="entry name" value="CLECT"/>
    <property type="match status" value="1"/>
</dbReference>
<proteinExistence type="predicted"/>
<reference evidence="2 3" key="1">
    <citation type="submission" date="2017-12" db="EMBL/GenBank/DDBJ databases">
        <title>Integrating genomic resources of turbot (Scophthalmus maximus) in depth evaluation of genetic and physical mapping variation across individuals.</title>
        <authorList>
            <person name="Martinez P."/>
        </authorList>
    </citation>
    <scope>NUCLEOTIDE SEQUENCE [LARGE SCALE GENOMIC DNA]</scope>
</reference>
<dbReference type="InterPro" id="IPR035234">
    <property type="entry name" value="IgGFc-bd_N"/>
</dbReference>
<dbReference type="InterPro" id="IPR016186">
    <property type="entry name" value="C-type_lectin-like/link_sf"/>
</dbReference>
<organism evidence="2 3">
    <name type="scientific">Scophthalmus maximus</name>
    <name type="common">Turbot</name>
    <name type="synonym">Psetta maxima</name>
    <dbReference type="NCBI Taxonomy" id="52904"/>
    <lineage>
        <taxon>Eukaryota</taxon>
        <taxon>Metazoa</taxon>
        <taxon>Chordata</taxon>
        <taxon>Craniata</taxon>
        <taxon>Vertebrata</taxon>
        <taxon>Euteleostomi</taxon>
        <taxon>Actinopterygii</taxon>
        <taxon>Neopterygii</taxon>
        <taxon>Teleostei</taxon>
        <taxon>Neoteleostei</taxon>
        <taxon>Acanthomorphata</taxon>
        <taxon>Carangaria</taxon>
        <taxon>Pleuronectiformes</taxon>
        <taxon>Pleuronectoidei</taxon>
        <taxon>Scophthalmidae</taxon>
        <taxon>Scophthalmus</taxon>
    </lineage>
</organism>
<dbReference type="EMBL" id="CP026258">
    <property type="protein sequence ID" value="AWP15864.1"/>
    <property type="molecule type" value="Genomic_DNA"/>
</dbReference>
<dbReference type="PANTHER" id="PTHR46534:SF1">
    <property type="entry name" value="IGGFC-BINDING PROTEIN N-TERMINAL DOMAIN-CONTAINING PROTEIN"/>
    <property type="match status" value="1"/>
</dbReference>
<dbReference type="Gene3D" id="3.10.100.10">
    <property type="entry name" value="Mannose-Binding Protein A, subunit A"/>
    <property type="match status" value="1"/>
</dbReference>
<dbReference type="InterPro" id="IPR001304">
    <property type="entry name" value="C-type_lectin-like"/>
</dbReference>
<accession>A0A2U9CGW6</accession>
<evidence type="ECO:0000259" key="1">
    <source>
        <dbReference type="PROSITE" id="PS50041"/>
    </source>
</evidence>
<dbReference type="Proteomes" id="UP000246464">
    <property type="component" value="Chromosome 16"/>
</dbReference>
<dbReference type="CDD" id="cd00037">
    <property type="entry name" value="CLECT"/>
    <property type="match status" value="1"/>
</dbReference>
<name>A0A2U9CGW6_SCOMX</name>
<sequence length="459" mass="51253">MFTYGTSTETLSAGQSKEFLPDVKLELKKEEISSETLTITSTEKIIVHATSLKHNSVQTALVIPTDQLGKEYLVPPVPRIPGTNDNVTLDVTERRPFRLVIISGDQPTKVTVEGAETREVSLRPQQVAQILLQEAAELRAVRADQPVAVLLTHSCAIRLNCTCGLLLTRLSPATQEQLRFFIPPFLAKNASGETFLLLSKEDSTTIEAFDPNSPLVETTGSVVLYRPGFLLTLIPEKDFASCFVVSRIQGMQSFAVIMVHKDFTDGVRIRKDPLGSPDWQELRGTEFVSTAVELDLETNVIWHTSSKMAVYFVGKHGTALYGNPAPIVSRTPEVVKIGEVVDGWRESVKYCRDNDLQLVSFSRTVNVMQIHKELVQVKNDSMREAWIGMRRSSQTGEWYWLNNDPVTDTNWEEGEPGTEDDGQCAIMSLESGKDFGWRDEDCCKAALPVCYRRPVLFPL</sequence>
<feature type="domain" description="C-type lectin" evidence="1">
    <location>
        <begin position="344"/>
        <end position="451"/>
    </location>
</feature>
<dbReference type="Pfam" id="PF00059">
    <property type="entry name" value="Lectin_C"/>
    <property type="match status" value="1"/>
</dbReference>
<dbReference type="Pfam" id="PF17517">
    <property type="entry name" value="IgGFc_binding"/>
    <property type="match status" value="1"/>
</dbReference>
<protein>
    <submittedName>
        <fullName evidence="2">Putative IgGFc-binding protein-like</fullName>
    </submittedName>
</protein>
<gene>
    <name evidence="2" type="ORF">SMAX5B_000833</name>
</gene>
<evidence type="ECO:0000313" key="2">
    <source>
        <dbReference type="EMBL" id="AWP15864.1"/>
    </source>
</evidence>